<dbReference type="InterPro" id="IPR011051">
    <property type="entry name" value="RmlC_Cupin_sf"/>
</dbReference>
<evidence type="ECO:0000256" key="4">
    <source>
        <dbReference type="ARBA" id="ARBA00023125"/>
    </source>
</evidence>
<name>A0A177KR22_9BACI</name>
<gene>
    <name evidence="9" type="ORF">AWH48_03645</name>
</gene>
<evidence type="ECO:0000256" key="1">
    <source>
        <dbReference type="ARBA" id="ARBA00008875"/>
    </source>
</evidence>
<dbReference type="PANTHER" id="PTHR12631">
    <property type="entry name" value="ALPHA-L-IDURONIDASE"/>
    <property type="match status" value="1"/>
</dbReference>
<evidence type="ECO:0000313" key="10">
    <source>
        <dbReference type="Proteomes" id="UP000077271"/>
    </source>
</evidence>
<dbReference type="Proteomes" id="UP000077271">
    <property type="component" value="Unassembled WGS sequence"/>
</dbReference>
<dbReference type="SUPFAM" id="SSF51445">
    <property type="entry name" value="(Trans)glycosidases"/>
    <property type="match status" value="1"/>
</dbReference>
<keyword evidence="6" id="KW-0326">Glycosidase</keyword>
<dbReference type="PANTHER" id="PTHR12631:SF10">
    <property type="entry name" value="BETA-XYLOSIDASE-LIKE PROTEIN-RELATED"/>
    <property type="match status" value="1"/>
</dbReference>
<keyword evidence="3" id="KW-0805">Transcription regulation</keyword>
<dbReference type="PROSITE" id="PS00041">
    <property type="entry name" value="HTH_ARAC_FAMILY_1"/>
    <property type="match status" value="1"/>
</dbReference>
<dbReference type="Gene3D" id="1.10.10.60">
    <property type="entry name" value="Homeodomain-like"/>
    <property type="match status" value="2"/>
</dbReference>
<sequence>MGHKYEFIELQENLPFKMFINSVNYIPFHWHKEIELIFVVQGSIELTVESKRHVLNERDFIVINSMNVHKIDKTDSENVLLTLQIDLELTNHYIPELEKVIFHCNSQDTEQQEAYDIIRRYLAQLAWELNKRVKGYRSNLVGILYLLIGYLFRSFPHELKDEKMILSNNHDMERLSQIIQYIDENYMRKLSLNEMAEREHLSFYYFSHFFKDKIGVPFKKYLTLIRLDKAASQLLKTDKSVLDISYDCGFANNKAFNKSFKDKFGMTPTKYRQQHMEHQSLLPPSIPLIIEETPNGIYSDVSKVNTLENLFEYLPSEETHVANQLTTLDQLFVEVDVDQSGQPYVPYWQVLTTAGRASEGLRADWQEQFLMLKEELDFQYIRFHGIFNDEMMVYHESPDGKSIYNWNYVDKLYDFLIKMKTHPFVELGFMPSSLKRSDETIFWWKGNIAPPHDMKKWIDLVENFIRHCIQRYGIEEVKNWYFEVWNEPDLEGICWAGTREEYFDFYQATANAIKSVSSELNVGGPALNYGTALQKTWLTDFLNFCEQNEVPIDFVSFHMYSEYIDTEKMTSTSLTEIKQATFYQEIINSVQETLSRVDRNDLSLHVTEWNFSLFSRNLIHDTMFMGPFILKHVLDSIGKIQSLGFWTFTDIFEEFLAGASIFHGGFGLMNMQGLKKPSYYAYYMLKRLGSHILVKGERYIITKQNEDIQILAFNYSHVDQLFMEGDWSGITEKNRYSVFELKEQVSLELTIHNLSGVYKYTHYQLDRKHGSVFDEWLAMGAPESPSVEEINYLKKRSGPTIRTEQLVIDSSFQVTMEIPSFGVQLITLNKII</sequence>
<dbReference type="Pfam" id="PF07883">
    <property type="entry name" value="Cupin_2"/>
    <property type="match status" value="1"/>
</dbReference>
<keyword evidence="2" id="KW-0378">Hydrolase</keyword>
<dbReference type="EMBL" id="LQWZ01000023">
    <property type="protein sequence ID" value="OAH55779.1"/>
    <property type="molecule type" value="Genomic_DNA"/>
</dbReference>
<comment type="similarity">
    <text evidence="1">Belongs to the glycosyl hydrolase 39 family.</text>
</comment>
<dbReference type="Gene3D" id="3.20.20.80">
    <property type="entry name" value="Glycosidases"/>
    <property type="match status" value="1"/>
</dbReference>
<feature type="domain" description="HTH araC/xylS-type" evidence="8">
    <location>
        <begin position="176"/>
        <end position="274"/>
    </location>
</feature>
<evidence type="ECO:0000256" key="6">
    <source>
        <dbReference type="ARBA" id="ARBA00023295"/>
    </source>
</evidence>
<dbReference type="InterPro" id="IPR049166">
    <property type="entry name" value="GH39_cat"/>
</dbReference>
<dbReference type="InterPro" id="IPR018062">
    <property type="entry name" value="HTH_AraC-typ_CS"/>
</dbReference>
<organism evidence="9 10">
    <name type="scientific">Domibacillus aminovorans</name>
    <dbReference type="NCBI Taxonomy" id="29332"/>
    <lineage>
        <taxon>Bacteria</taxon>
        <taxon>Bacillati</taxon>
        <taxon>Bacillota</taxon>
        <taxon>Bacilli</taxon>
        <taxon>Bacillales</taxon>
        <taxon>Bacillaceae</taxon>
        <taxon>Domibacillus</taxon>
    </lineage>
</organism>
<protein>
    <submittedName>
        <fullName evidence="9">AraC family transcriptional regulator</fullName>
    </submittedName>
</protein>
<feature type="active site" description="Proton donor" evidence="7">
    <location>
        <position position="487"/>
    </location>
</feature>
<evidence type="ECO:0000259" key="8">
    <source>
        <dbReference type="PROSITE" id="PS01124"/>
    </source>
</evidence>
<dbReference type="SUPFAM" id="SSF51182">
    <property type="entry name" value="RmlC-like cupins"/>
    <property type="match status" value="1"/>
</dbReference>
<dbReference type="SUPFAM" id="SSF51011">
    <property type="entry name" value="Glycosyl hydrolase domain"/>
    <property type="match status" value="1"/>
</dbReference>
<dbReference type="PROSITE" id="PS01027">
    <property type="entry name" value="GLYCOSYL_HYDROL_F39"/>
    <property type="match status" value="1"/>
</dbReference>
<dbReference type="InterPro" id="IPR000514">
    <property type="entry name" value="Glyco_hydro_39"/>
</dbReference>
<dbReference type="InterPro" id="IPR049165">
    <property type="entry name" value="GH39_as"/>
</dbReference>
<evidence type="ECO:0000256" key="3">
    <source>
        <dbReference type="ARBA" id="ARBA00023015"/>
    </source>
</evidence>
<dbReference type="InterPro" id="IPR009057">
    <property type="entry name" value="Homeodomain-like_sf"/>
</dbReference>
<dbReference type="GO" id="GO:0004553">
    <property type="term" value="F:hydrolase activity, hydrolyzing O-glycosyl compounds"/>
    <property type="evidence" value="ECO:0007669"/>
    <property type="project" value="InterPro"/>
</dbReference>
<dbReference type="GO" id="GO:0005975">
    <property type="term" value="P:carbohydrate metabolic process"/>
    <property type="evidence" value="ECO:0007669"/>
    <property type="project" value="InterPro"/>
</dbReference>
<dbReference type="InterPro" id="IPR013096">
    <property type="entry name" value="Cupin_2"/>
</dbReference>
<evidence type="ECO:0000256" key="2">
    <source>
        <dbReference type="ARBA" id="ARBA00022801"/>
    </source>
</evidence>
<dbReference type="Pfam" id="PF01229">
    <property type="entry name" value="Glyco_hydro_39"/>
    <property type="match status" value="1"/>
</dbReference>
<accession>A0A177KR22</accession>
<dbReference type="GO" id="GO:0003700">
    <property type="term" value="F:DNA-binding transcription factor activity"/>
    <property type="evidence" value="ECO:0007669"/>
    <property type="project" value="InterPro"/>
</dbReference>
<dbReference type="OrthoDB" id="9776971at2"/>
<keyword evidence="5" id="KW-0804">Transcription</keyword>
<dbReference type="Gene3D" id="2.60.120.10">
    <property type="entry name" value="Jelly Rolls"/>
    <property type="match status" value="1"/>
</dbReference>
<dbReference type="PROSITE" id="PS01124">
    <property type="entry name" value="HTH_ARAC_FAMILY_2"/>
    <property type="match status" value="1"/>
</dbReference>
<reference evidence="9 10" key="1">
    <citation type="submission" date="2016-01" db="EMBL/GenBank/DDBJ databases">
        <title>Investigation of taxonomic status of Bacillus aminovorans.</title>
        <authorList>
            <person name="Verma A."/>
            <person name="Pal Y."/>
            <person name="Krishnamurthi S."/>
        </authorList>
    </citation>
    <scope>NUCLEOTIDE SEQUENCE [LARGE SCALE GENOMIC DNA]</scope>
    <source>
        <strain evidence="9 10">DSM 4337</strain>
    </source>
</reference>
<evidence type="ECO:0000256" key="7">
    <source>
        <dbReference type="PIRSR" id="PIRSR600514-1"/>
    </source>
</evidence>
<dbReference type="InterPro" id="IPR051923">
    <property type="entry name" value="Glycosyl_Hydrolase_39"/>
</dbReference>
<evidence type="ECO:0000256" key="5">
    <source>
        <dbReference type="ARBA" id="ARBA00023163"/>
    </source>
</evidence>
<dbReference type="Gene3D" id="2.60.40.1500">
    <property type="entry name" value="Glycosyl hydrolase domain, family 39"/>
    <property type="match status" value="1"/>
</dbReference>
<dbReference type="SMART" id="SM00342">
    <property type="entry name" value="HTH_ARAC"/>
    <property type="match status" value="1"/>
</dbReference>
<dbReference type="InterPro" id="IPR017853">
    <property type="entry name" value="GH"/>
</dbReference>
<dbReference type="CDD" id="cd02208">
    <property type="entry name" value="cupin_RmlC-like"/>
    <property type="match status" value="1"/>
</dbReference>
<proteinExistence type="inferred from homology"/>
<keyword evidence="4" id="KW-0238">DNA-binding</keyword>
<dbReference type="GO" id="GO:0043565">
    <property type="term" value="F:sequence-specific DNA binding"/>
    <property type="evidence" value="ECO:0007669"/>
    <property type="project" value="InterPro"/>
</dbReference>
<dbReference type="RefSeq" id="WP_063974908.1">
    <property type="nucleotide sequence ID" value="NZ_LQWZ01000023.1"/>
</dbReference>
<dbReference type="SUPFAM" id="SSF46689">
    <property type="entry name" value="Homeodomain-like"/>
    <property type="match status" value="2"/>
</dbReference>
<dbReference type="InterPro" id="IPR014710">
    <property type="entry name" value="RmlC-like_jellyroll"/>
</dbReference>
<dbReference type="AlphaFoldDB" id="A0A177KR22"/>
<evidence type="ECO:0000313" key="9">
    <source>
        <dbReference type="EMBL" id="OAH55779.1"/>
    </source>
</evidence>
<comment type="caution">
    <text evidence="9">The sequence shown here is derived from an EMBL/GenBank/DDBJ whole genome shotgun (WGS) entry which is preliminary data.</text>
</comment>
<dbReference type="InterPro" id="IPR018060">
    <property type="entry name" value="HTH_AraC"/>
</dbReference>
<dbReference type="PRINTS" id="PR00745">
    <property type="entry name" value="GLHYDRLASE39"/>
</dbReference>
<dbReference type="Pfam" id="PF12833">
    <property type="entry name" value="HTH_18"/>
    <property type="match status" value="1"/>
</dbReference>